<evidence type="ECO:0000256" key="1">
    <source>
        <dbReference type="SAM" id="MobiDB-lite"/>
    </source>
</evidence>
<dbReference type="Proteomes" id="UP000320722">
    <property type="component" value="Chromosome"/>
</dbReference>
<dbReference type="PANTHER" id="PTHR34978:SF3">
    <property type="entry name" value="SLR0241 PROTEIN"/>
    <property type="match status" value="1"/>
</dbReference>
<feature type="transmembrane region" description="Helical" evidence="2">
    <location>
        <begin position="223"/>
        <end position="245"/>
    </location>
</feature>
<feature type="transmembrane region" description="Helical" evidence="2">
    <location>
        <begin position="40"/>
        <end position="60"/>
    </location>
</feature>
<dbReference type="Gene3D" id="3.30.2010.10">
    <property type="entry name" value="Metalloproteases ('zincins'), catalytic domain"/>
    <property type="match status" value="1"/>
</dbReference>
<evidence type="ECO:0000313" key="5">
    <source>
        <dbReference type="Proteomes" id="UP000320722"/>
    </source>
</evidence>
<keyword evidence="2" id="KW-0472">Membrane</keyword>
<sequence length="481" mass="54123">MSSLLYCLIWNLMLVSVFTLFLWMGSWTTWLKHRPALRQLLWMLVLVKLITPPLLALPVLPQLHFFSEARASKVIDFVTTDTGLAVVEESSEVGTGHPEKIKSNYPEVSGFNLFFLFLFLSLLGSIILWSRAVMIHLRMHHLAREFQSVSPRINRILQELSQSYQLVQVPEAVLLDLPCSPMLWSSLSHPTIILPSAFSAQASDEQLRHVLAHELAHLVRRDYLVSLFAFLVTSLFWWNPVAWFARREMLIAMEASCDALAMKRSVSSRQSYAHTLLTVVSTLSGNQSVLPAAGAQFGEFQSLKRRIEMVACSQVRFTLSRSACLLTLTCGLLGLVWVPVSAAKESDESPAATAPKLAQPDQQDEQKPEPNGPGTATYHQPGINNARLISWGVESSVRAYFFDTEESAESFAKTVSAFKIAQQFQLVLDEDSLIDYDNHKIVMPVNYAKQLQINSNKAILLEGDRKQHQRIERIMKALNAE</sequence>
<feature type="region of interest" description="Disordered" evidence="1">
    <location>
        <begin position="347"/>
        <end position="381"/>
    </location>
</feature>
<keyword evidence="2" id="KW-1133">Transmembrane helix</keyword>
<feature type="transmembrane region" description="Helical" evidence="2">
    <location>
        <begin position="7"/>
        <end position="28"/>
    </location>
</feature>
<evidence type="ECO:0000313" key="4">
    <source>
        <dbReference type="EMBL" id="QDU04084.1"/>
    </source>
</evidence>
<dbReference type="InterPro" id="IPR052173">
    <property type="entry name" value="Beta-lactam_resp_regulator"/>
</dbReference>
<evidence type="ECO:0000256" key="2">
    <source>
        <dbReference type="SAM" id="Phobius"/>
    </source>
</evidence>
<name>A0A517WFQ9_9PLAN</name>
<dbReference type="PANTHER" id="PTHR34978">
    <property type="entry name" value="POSSIBLE SENSOR-TRANSDUCER PROTEIN BLAR"/>
    <property type="match status" value="1"/>
</dbReference>
<organism evidence="4 5">
    <name type="scientific">Gimesia chilikensis</name>
    <dbReference type="NCBI Taxonomy" id="2605989"/>
    <lineage>
        <taxon>Bacteria</taxon>
        <taxon>Pseudomonadati</taxon>
        <taxon>Planctomycetota</taxon>
        <taxon>Planctomycetia</taxon>
        <taxon>Planctomycetales</taxon>
        <taxon>Planctomycetaceae</taxon>
        <taxon>Gimesia</taxon>
    </lineage>
</organism>
<dbReference type="CDD" id="cd07341">
    <property type="entry name" value="M56_BlaR1_MecR1_like"/>
    <property type="match status" value="1"/>
</dbReference>
<feature type="domain" description="Peptidase M56" evidence="3">
    <location>
        <begin position="40"/>
        <end position="310"/>
    </location>
</feature>
<reference evidence="4 5" key="1">
    <citation type="submission" date="2019-02" db="EMBL/GenBank/DDBJ databases">
        <title>Deep-cultivation of Planctomycetes and their phenomic and genomic characterization uncovers novel biology.</title>
        <authorList>
            <person name="Wiegand S."/>
            <person name="Jogler M."/>
            <person name="Boedeker C."/>
            <person name="Pinto D."/>
            <person name="Vollmers J."/>
            <person name="Rivas-Marin E."/>
            <person name="Kohn T."/>
            <person name="Peeters S.H."/>
            <person name="Heuer A."/>
            <person name="Rast P."/>
            <person name="Oberbeckmann S."/>
            <person name="Bunk B."/>
            <person name="Jeske O."/>
            <person name="Meyerdierks A."/>
            <person name="Storesund J.E."/>
            <person name="Kallscheuer N."/>
            <person name="Luecker S."/>
            <person name="Lage O.M."/>
            <person name="Pohl T."/>
            <person name="Merkel B.J."/>
            <person name="Hornburger P."/>
            <person name="Mueller R.-W."/>
            <person name="Bruemmer F."/>
            <person name="Labrenz M."/>
            <person name="Spormann A.M."/>
            <person name="Op den Camp H."/>
            <person name="Overmann J."/>
            <person name="Amann R."/>
            <person name="Jetten M.S.M."/>
            <person name="Mascher T."/>
            <person name="Medema M.H."/>
            <person name="Devos D.P."/>
            <person name="Kaster A.-K."/>
            <person name="Ovreas L."/>
            <person name="Rohde M."/>
            <person name="Galperin M.Y."/>
            <person name="Jogler C."/>
        </authorList>
    </citation>
    <scope>NUCLEOTIDE SEQUENCE [LARGE SCALE GENOMIC DNA]</scope>
    <source>
        <strain evidence="4 5">V6</strain>
    </source>
</reference>
<keyword evidence="2" id="KW-0812">Transmembrane</keyword>
<evidence type="ECO:0000259" key="3">
    <source>
        <dbReference type="Pfam" id="PF05569"/>
    </source>
</evidence>
<accession>A0A517WFQ9</accession>
<proteinExistence type="predicted"/>
<dbReference type="InterPro" id="IPR008756">
    <property type="entry name" value="Peptidase_M56"/>
</dbReference>
<feature type="transmembrane region" description="Helical" evidence="2">
    <location>
        <begin position="110"/>
        <end position="129"/>
    </location>
</feature>
<protein>
    <submittedName>
        <fullName evidence="4">Regulatory protein BlaR1</fullName>
    </submittedName>
</protein>
<dbReference type="AlphaFoldDB" id="A0A517WFQ9"/>
<dbReference type="EMBL" id="CP036347">
    <property type="protein sequence ID" value="QDU04084.1"/>
    <property type="molecule type" value="Genomic_DNA"/>
</dbReference>
<dbReference type="Pfam" id="PF05569">
    <property type="entry name" value="Peptidase_M56"/>
    <property type="match status" value="1"/>
</dbReference>
<gene>
    <name evidence="4" type="primary">blaR1_2</name>
    <name evidence="4" type="ORF">V6x_38090</name>
</gene>
<dbReference type="RefSeq" id="WP_145041886.1">
    <property type="nucleotide sequence ID" value="NZ_CP036347.1"/>
</dbReference>